<dbReference type="PANTHER" id="PTHR34397">
    <property type="entry name" value="OS05G0237600 PROTEIN"/>
    <property type="match status" value="1"/>
</dbReference>
<dbReference type="Pfam" id="PF03754">
    <property type="entry name" value="At2g31720-like"/>
    <property type="match status" value="1"/>
</dbReference>
<reference evidence="8" key="1">
    <citation type="submission" date="2025-08" db="UniProtKB">
        <authorList>
            <consortium name="RefSeq"/>
        </authorList>
    </citation>
    <scope>IDENTIFICATION</scope>
</reference>
<dbReference type="Gene3D" id="2.40.330.10">
    <property type="entry name" value="DNA-binding pseudobarrel domain"/>
    <property type="match status" value="1"/>
</dbReference>
<dbReference type="SUPFAM" id="SSF101936">
    <property type="entry name" value="DNA-binding pseudobarrel domain"/>
    <property type="match status" value="1"/>
</dbReference>
<evidence type="ECO:0000256" key="6">
    <source>
        <dbReference type="SAM" id="MobiDB-lite"/>
    </source>
</evidence>
<comment type="subcellular location">
    <subcellularLocation>
        <location evidence="1">Nucleus</location>
    </subcellularLocation>
</comment>
<dbReference type="RefSeq" id="XP_029118111.1">
    <property type="nucleotide sequence ID" value="XM_029262278.1"/>
</dbReference>
<evidence type="ECO:0000256" key="1">
    <source>
        <dbReference type="ARBA" id="ARBA00004123"/>
    </source>
</evidence>
<dbReference type="PANTHER" id="PTHR34397:SF22">
    <property type="entry name" value="OS05G0237600 PROTEIN"/>
    <property type="match status" value="1"/>
</dbReference>
<keyword evidence="2" id="KW-0805">Transcription regulation</keyword>
<evidence type="ECO:0000256" key="5">
    <source>
        <dbReference type="ARBA" id="ARBA00023242"/>
    </source>
</evidence>
<evidence type="ECO:0000256" key="3">
    <source>
        <dbReference type="ARBA" id="ARBA00023125"/>
    </source>
</evidence>
<gene>
    <name evidence="8" type="primary">LOC114913658</name>
</gene>
<dbReference type="InterPro" id="IPR015300">
    <property type="entry name" value="DNA-bd_pseudobarrel_sf"/>
</dbReference>
<dbReference type="OrthoDB" id="650824at2759"/>
<proteinExistence type="predicted"/>
<sequence>MELLLSPKKRRLSLSCEEERQPAPTKKKARWQKEKTRKTPAVVDVKNRPFKKFAAAGAAPCRTILVWLGIHRPVLLFEKILFHSDVDREQNRLQVNEGVVESSPLMAMLTEEEESVMKNPKIGLPVTVLDPLAREYRMTLRKLGTHYYRFMGQYHKLVKNNKIEVHHILDIWGFRVRGGQQEGELRFAMLNYGQEETEDDGEKLTAREKEAIEALLELKKGPAIFQD</sequence>
<dbReference type="InterPro" id="IPR005508">
    <property type="entry name" value="At2g31720-like"/>
</dbReference>
<evidence type="ECO:0000256" key="4">
    <source>
        <dbReference type="ARBA" id="ARBA00023163"/>
    </source>
</evidence>
<dbReference type="AlphaFoldDB" id="A0A8N4F0N8"/>
<evidence type="ECO:0000256" key="2">
    <source>
        <dbReference type="ARBA" id="ARBA00023015"/>
    </source>
</evidence>
<evidence type="ECO:0000313" key="8">
    <source>
        <dbReference type="RefSeq" id="XP_029118111.1"/>
    </source>
</evidence>
<feature type="region of interest" description="Disordered" evidence="6">
    <location>
        <begin position="1"/>
        <end position="38"/>
    </location>
</feature>
<protein>
    <submittedName>
        <fullName evidence="8">Uncharacterized protein LOC114913658</fullName>
    </submittedName>
</protein>
<name>A0A8N4F0N8_ELAGV</name>
<dbReference type="Proteomes" id="UP000504607">
    <property type="component" value="Unplaced"/>
</dbReference>
<dbReference type="GO" id="GO:0005634">
    <property type="term" value="C:nucleus"/>
    <property type="evidence" value="ECO:0007669"/>
    <property type="project" value="UniProtKB-SubCell"/>
</dbReference>
<keyword evidence="5" id="KW-0539">Nucleus</keyword>
<keyword evidence="4" id="KW-0804">Transcription</keyword>
<accession>A0A8N4F0N8</accession>
<evidence type="ECO:0000313" key="7">
    <source>
        <dbReference type="Proteomes" id="UP000504607"/>
    </source>
</evidence>
<organism evidence="7 8">
    <name type="scientific">Elaeis guineensis var. tenera</name>
    <name type="common">Oil palm</name>
    <dbReference type="NCBI Taxonomy" id="51953"/>
    <lineage>
        <taxon>Eukaryota</taxon>
        <taxon>Viridiplantae</taxon>
        <taxon>Streptophyta</taxon>
        <taxon>Embryophyta</taxon>
        <taxon>Tracheophyta</taxon>
        <taxon>Spermatophyta</taxon>
        <taxon>Magnoliopsida</taxon>
        <taxon>Liliopsida</taxon>
        <taxon>Arecaceae</taxon>
        <taxon>Arecoideae</taxon>
        <taxon>Cocoseae</taxon>
        <taxon>Elaeidinae</taxon>
        <taxon>Elaeis</taxon>
    </lineage>
</organism>
<keyword evidence="7" id="KW-1185">Reference proteome</keyword>
<feature type="compositionally biased region" description="Basic residues" evidence="6">
    <location>
        <begin position="25"/>
        <end position="38"/>
    </location>
</feature>
<dbReference type="GO" id="GO:0003677">
    <property type="term" value="F:DNA binding"/>
    <property type="evidence" value="ECO:0007669"/>
    <property type="project" value="UniProtKB-KW"/>
</dbReference>
<keyword evidence="3" id="KW-0238">DNA-binding</keyword>